<protein>
    <submittedName>
        <fullName evidence="3">CYFA0S28e00694g1_1</fullName>
    </submittedName>
</protein>
<evidence type="ECO:0000256" key="2">
    <source>
        <dbReference type="SAM" id="MobiDB-lite"/>
    </source>
</evidence>
<organism evidence="3">
    <name type="scientific">Cyberlindnera fabianii</name>
    <name type="common">Yeast</name>
    <name type="synonym">Hansenula fabianii</name>
    <dbReference type="NCBI Taxonomy" id="36022"/>
    <lineage>
        <taxon>Eukaryota</taxon>
        <taxon>Fungi</taxon>
        <taxon>Dikarya</taxon>
        <taxon>Ascomycota</taxon>
        <taxon>Saccharomycotina</taxon>
        <taxon>Saccharomycetes</taxon>
        <taxon>Phaffomycetales</taxon>
        <taxon>Phaffomycetaceae</taxon>
        <taxon>Cyberlindnera</taxon>
    </lineage>
</organism>
<dbReference type="GO" id="GO:0007039">
    <property type="term" value="P:protein catabolic process in the vacuole"/>
    <property type="evidence" value="ECO:0007669"/>
    <property type="project" value="TreeGrafter"/>
</dbReference>
<dbReference type="InterPro" id="IPR018618">
    <property type="entry name" value="GID4/10-like"/>
</dbReference>
<dbReference type="Pfam" id="PF09783">
    <property type="entry name" value="Vac_ImportDeg"/>
    <property type="match status" value="1"/>
</dbReference>
<feature type="compositionally biased region" description="Low complexity" evidence="2">
    <location>
        <begin position="45"/>
        <end position="59"/>
    </location>
</feature>
<dbReference type="OrthoDB" id="62at2759"/>
<feature type="region of interest" description="Disordered" evidence="2">
    <location>
        <begin position="45"/>
        <end position="64"/>
    </location>
</feature>
<dbReference type="PANTHER" id="PTHR14534:SF3">
    <property type="entry name" value="GID COMPLEX SUBUNIT 4 HOMOLOG"/>
    <property type="match status" value="1"/>
</dbReference>
<dbReference type="PhylomeDB" id="A0A061BCP6"/>
<dbReference type="EMBL" id="LK052913">
    <property type="protein sequence ID" value="CDR47096.1"/>
    <property type="molecule type" value="Genomic_DNA"/>
</dbReference>
<dbReference type="GO" id="GO:0043161">
    <property type="term" value="P:proteasome-mediated ubiquitin-dependent protein catabolic process"/>
    <property type="evidence" value="ECO:0007669"/>
    <property type="project" value="TreeGrafter"/>
</dbReference>
<evidence type="ECO:0000256" key="1">
    <source>
        <dbReference type="ARBA" id="ARBA00061469"/>
    </source>
</evidence>
<dbReference type="PANTHER" id="PTHR14534">
    <property type="entry name" value="VACUOLAR IMPORT AND DEGRADATION PROTEIN 24"/>
    <property type="match status" value="1"/>
</dbReference>
<evidence type="ECO:0000313" key="3">
    <source>
        <dbReference type="EMBL" id="CDR47096.1"/>
    </source>
</evidence>
<accession>A0A061BCP6</accession>
<gene>
    <name evidence="3" type="ORF">CYFA0S_28e00694g</name>
</gene>
<dbReference type="GO" id="GO:0006623">
    <property type="term" value="P:protein targeting to vacuole"/>
    <property type="evidence" value="ECO:0007669"/>
    <property type="project" value="TreeGrafter"/>
</dbReference>
<reference evidence="3" key="1">
    <citation type="journal article" date="2014" name="Genome Announc.">
        <title>Genome sequence of the yeast Cyberlindnera fabianii (Hansenula fabianii).</title>
        <authorList>
            <person name="Freel K.C."/>
            <person name="Sarilar V."/>
            <person name="Neuveglise C."/>
            <person name="Devillers H."/>
            <person name="Friedrich A."/>
            <person name="Schacherer J."/>
        </authorList>
    </citation>
    <scope>NUCLEOTIDE SEQUENCE</scope>
    <source>
        <strain evidence="3">YJS4271</strain>
    </source>
</reference>
<dbReference type="GO" id="GO:0005773">
    <property type="term" value="C:vacuole"/>
    <property type="evidence" value="ECO:0007669"/>
    <property type="project" value="GOC"/>
</dbReference>
<name>A0A061BCP6_CYBFA</name>
<proteinExistence type="inferred from homology"/>
<dbReference type="AlphaFoldDB" id="A0A061BCP6"/>
<comment type="similarity">
    <text evidence="1">Belongs to the GID4/VID24 family.</text>
</comment>
<dbReference type="VEuPathDB" id="FungiDB:BON22_4647"/>
<dbReference type="GO" id="GO:0034657">
    <property type="term" value="C:GID complex"/>
    <property type="evidence" value="ECO:0007669"/>
    <property type="project" value="TreeGrafter"/>
</dbReference>
<sequence length="291" mass="32623">MPAHEVIDQLPQVPDYAGVSGSTALKTPLQNKLLALSQQLHSNASSSASLNTLTPTTTNDSILEPASPQVEFSNGATTNNNNNSIVGTRNLNDYISKNHITPQTSSILKPGAVFMGSQQSGRSTYEVEVELKYVDLSKSFLCGYLKIQGLTESHPEIITFFEAEIVSEAHSFYTDDKSWGSSDEIDIQHWSKFVPWKRDLPVKKIMDKSYTHQNYLSHPYIYMRWKEKFLVPDAQIDSIEGASFAGFYYISFNQLTGDISGLYYHKSSEKFQQLELCHVPDHGVSGSYQFQ</sequence>
<dbReference type="GO" id="GO:0045721">
    <property type="term" value="P:negative regulation of gluconeogenesis"/>
    <property type="evidence" value="ECO:0007669"/>
    <property type="project" value="TreeGrafter"/>
</dbReference>